<name>F5XR30_MICPN</name>
<gene>
    <name evidence="1" type="ordered locus">MLP_40380</name>
</gene>
<accession>F5XR30</accession>
<reference evidence="1 2" key="1">
    <citation type="submission" date="2011-05" db="EMBL/GenBank/DDBJ databases">
        <title>Whole genome sequence of Microlunatus phosphovorus NM-1.</title>
        <authorList>
            <person name="Hosoyama A."/>
            <person name="Sasaki K."/>
            <person name="Harada T."/>
            <person name="Igarashi R."/>
            <person name="Kawakoshi A."/>
            <person name="Sasagawa M."/>
            <person name="Fukada J."/>
            <person name="Nakamura S."/>
            <person name="Katano Y."/>
            <person name="Hanada S."/>
            <person name="Kamagata Y."/>
            <person name="Nakamura N."/>
            <person name="Yamazaki S."/>
            <person name="Fujita N."/>
        </authorList>
    </citation>
    <scope>NUCLEOTIDE SEQUENCE [LARGE SCALE GENOMIC DNA]</scope>
    <source>
        <strain evidence="2">ATCC 700054 / DSM 10555 / JCM 9379 / NBRC 101784 / NCIMB 13414 / VKM Ac-1990 / NM-1</strain>
    </source>
</reference>
<proteinExistence type="predicted"/>
<dbReference type="EMBL" id="AP012204">
    <property type="protein sequence ID" value="BAK37052.1"/>
    <property type="molecule type" value="Genomic_DNA"/>
</dbReference>
<keyword evidence="2" id="KW-1185">Reference proteome</keyword>
<dbReference type="HOGENOM" id="CLU_3100936_0_0_11"/>
<dbReference type="KEGG" id="mph:MLP_40380"/>
<dbReference type="AlphaFoldDB" id="F5XR30"/>
<dbReference type="Proteomes" id="UP000007947">
    <property type="component" value="Chromosome"/>
</dbReference>
<organism evidence="1 2">
    <name type="scientific">Microlunatus phosphovorus (strain ATCC 700054 / DSM 10555 / JCM 9379 / NBRC 101784 / NCIMB 13414 / VKM Ac-1990 / NM-1)</name>
    <dbReference type="NCBI Taxonomy" id="1032480"/>
    <lineage>
        <taxon>Bacteria</taxon>
        <taxon>Bacillati</taxon>
        <taxon>Actinomycetota</taxon>
        <taxon>Actinomycetes</taxon>
        <taxon>Propionibacteriales</taxon>
        <taxon>Propionibacteriaceae</taxon>
        <taxon>Microlunatus</taxon>
    </lineage>
</organism>
<protein>
    <submittedName>
        <fullName evidence="1">Uncharacterized protein</fullName>
    </submittedName>
</protein>
<sequence length="51" mass="5854">MHLFGVRRRVERPGARSSTWLDLRPAMPDQVKQHLTHSTAVALDKLLAHPR</sequence>
<evidence type="ECO:0000313" key="1">
    <source>
        <dbReference type="EMBL" id="BAK37052.1"/>
    </source>
</evidence>
<evidence type="ECO:0000313" key="2">
    <source>
        <dbReference type="Proteomes" id="UP000007947"/>
    </source>
</evidence>